<evidence type="ECO:0008006" key="5">
    <source>
        <dbReference type="Google" id="ProtNLM"/>
    </source>
</evidence>
<organism evidence="3 4">
    <name type="scientific">Microbulbifer elongatus</name>
    <dbReference type="NCBI Taxonomy" id="86173"/>
    <lineage>
        <taxon>Bacteria</taxon>
        <taxon>Pseudomonadati</taxon>
        <taxon>Pseudomonadota</taxon>
        <taxon>Gammaproteobacteria</taxon>
        <taxon>Cellvibrionales</taxon>
        <taxon>Microbulbiferaceae</taxon>
        <taxon>Microbulbifer</taxon>
    </lineage>
</organism>
<feature type="transmembrane region" description="Helical" evidence="2">
    <location>
        <begin position="87"/>
        <end position="110"/>
    </location>
</feature>
<evidence type="ECO:0000313" key="3">
    <source>
        <dbReference type="EMBL" id="MCQ3828760.1"/>
    </source>
</evidence>
<name>A0ABT1NXZ5_9GAMM</name>
<evidence type="ECO:0000256" key="1">
    <source>
        <dbReference type="SAM" id="MobiDB-lite"/>
    </source>
</evidence>
<dbReference type="Proteomes" id="UP001205566">
    <property type="component" value="Unassembled WGS sequence"/>
</dbReference>
<accession>A0ABT1NXZ5</accession>
<feature type="transmembrane region" description="Helical" evidence="2">
    <location>
        <begin position="116"/>
        <end position="140"/>
    </location>
</feature>
<feature type="transmembrane region" description="Helical" evidence="2">
    <location>
        <begin position="37"/>
        <end position="56"/>
    </location>
</feature>
<gene>
    <name evidence="3" type="ORF">HXX02_04840</name>
</gene>
<dbReference type="EMBL" id="JACASI010000013">
    <property type="protein sequence ID" value="MCQ3828760.1"/>
    <property type="molecule type" value="Genomic_DNA"/>
</dbReference>
<dbReference type="RefSeq" id="WP_255873573.1">
    <property type="nucleotide sequence ID" value="NZ_JACASI010000013.1"/>
</dbReference>
<proteinExistence type="predicted"/>
<evidence type="ECO:0000256" key="2">
    <source>
        <dbReference type="SAM" id="Phobius"/>
    </source>
</evidence>
<feature type="region of interest" description="Disordered" evidence="1">
    <location>
        <begin position="157"/>
        <end position="177"/>
    </location>
</feature>
<evidence type="ECO:0000313" key="4">
    <source>
        <dbReference type="Proteomes" id="UP001205566"/>
    </source>
</evidence>
<keyword evidence="2" id="KW-1133">Transmembrane helix</keyword>
<sequence>MKWLLKRIIFYTITISIGSFIFWKANLQLEGKNASTFFLSFSLVSGTLQSINIWLLKKITDFDKIPDLGFWARQRLENKLEERREAAFSRAAIGFCFSLIIGICAAYMKIIDTESIPFWILGLASTSVLICIIMFFTTLFESYLLTKLESDLIKREKDSKVKSEATTSLTDSKEKDN</sequence>
<comment type="caution">
    <text evidence="3">The sequence shown here is derived from an EMBL/GenBank/DDBJ whole genome shotgun (WGS) entry which is preliminary data.</text>
</comment>
<feature type="transmembrane region" description="Helical" evidence="2">
    <location>
        <begin position="7"/>
        <end position="25"/>
    </location>
</feature>
<keyword evidence="2" id="KW-0472">Membrane</keyword>
<keyword evidence="4" id="KW-1185">Reference proteome</keyword>
<protein>
    <recommendedName>
        <fullName evidence="5">DUF2721 domain-containing protein</fullName>
    </recommendedName>
</protein>
<keyword evidence="2" id="KW-0812">Transmembrane</keyword>
<reference evidence="3" key="1">
    <citation type="thesis" date="2020" institute="Technische Universitat Dresden" country="Dresden, Germany">
        <title>The Agarolytic System of Microbulbifer elongatus PORT2, Isolated from Batu Karas, Pangandaran West Java Indonesia.</title>
        <authorList>
            <person name="Anggraeni S.R."/>
        </authorList>
    </citation>
    <scope>NUCLEOTIDE SEQUENCE</scope>
    <source>
        <strain evidence="3">PORT2</strain>
    </source>
</reference>